<keyword evidence="2" id="KW-0012">Acyltransferase</keyword>
<evidence type="ECO:0000313" key="4">
    <source>
        <dbReference type="EMBL" id="SLN69988.1"/>
    </source>
</evidence>
<gene>
    <name evidence="4" type="ORF">ROA7450_03808</name>
</gene>
<evidence type="ECO:0000259" key="3">
    <source>
        <dbReference type="PROSITE" id="PS51186"/>
    </source>
</evidence>
<dbReference type="RefSeq" id="WP_159454103.1">
    <property type="nucleotide sequence ID" value="NZ_FWFX01000016.1"/>
</dbReference>
<dbReference type="Pfam" id="PF00583">
    <property type="entry name" value="Acetyltransf_1"/>
    <property type="match status" value="1"/>
</dbReference>
<evidence type="ECO:0000256" key="2">
    <source>
        <dbReference type="ARBA" id="ARBA00023315"/>
    </source>
</evidence>
<dbReference type="EMBL" id="FWFX01000016">
    <property type="protein sequence ID" value="SLN69988.1"/>
    <property type="molecule type" value="Genomic_DNA"/>
</dbReference>
<dbReference type="PROSITE" id="PS51186">
    <property type="entry name" value="GNAT"/>
    <property type="match status" value="1"/>
</dbReference>
<dbReference type="InterPro" id="IPR016181">
    <property type="entry name" value="Acyl_CoA_acyltransferase"/>
</dbReference>
<keyword evidence="1 4" id="KW-0808">Transferase</keyword>
<feature type="domain" description="N-acetyltransferase" evidence="3">
    <location>
        <begin position="27"/>
        <end position="183"/>
    </location>
</feature>
<evidence type="ECO:0000313" key="5">
    <source>
        <dbReference type="Proteomes" id="UP000193061"/>
    </source>
</evidence>
<reference evidence="4 5" key="1">
    <citation type="submission" date="2017-03" db="EMBL/GenBank/DDBJ databases">
        <authorList>
            <person name="Afonso C.L."/>
            <person name="Miller P.J."/>
            <person name="Scott M.A."/>
            <person name="Spackman E."/>
            <person name="Goraichik I."/>
            <person name="Dimitrov K.M."/>
            <person name="Suarez D.L."/>
            <person name="Swayne D.E."/>
        </authorList>
    </citation>
    <scope>NUCLEOTIDE SEQUENCE [LARGE SCALE GENOMIC DNA]</scope>
    <source>
        <strain evidence="4 5">CECT 7450</strain>
    </source>
</reference>
<organism evidence="4 5">
    <name type="scientific">Roseovarius albus</name>
    <dbReference type="NCBI Taxonomy" id="1247867"/>
    <lineage>
        <taxon>Bacteria</taxon>
        <taxon>Pseudomonadati</taxon>
        <taxon>Pseudomonadota</taxon>
        <taxon>Alphaproteobacteria</taxon>
        <taxon>Rhodobacterales</taxon>
        <taxon>Roseobacteraceae</taxon>
        <taxon>Roseovarius</taxon>
    </lineage>
</organism>
<proteinExistence type="predicted"/>
<keyword evidence="5" id="KW-1185">Reference proteome</keyword>
<evidence type="ECO:0000256" key="1">
    <source>
        <dbReference type="ARBA" id="ARBA00022679"/>
    </source>
</evidence>
<dbReference type="PANTHER" id="PTHR43877">
    <property type="entry name" value="AMINOALKYLPHOSPHONATE N-ACETYLTRANSFERASE-RELATED-RELATED"/>
    <property type="match status" value="1"/>
</dbReference>
<accession>A0A1X7A4M1</accession>
<sequence>MFDKSTNMRPLDIERSRRSEAKAMVQISIRRAEVRDITAVHVILTSAHVIEGSMRVPHAPLSTTEDRLKEHADRVQLVAETDGEVVGFAEVLTDFANPRGRHAAILNMIATREDMQSQGVCTALLEAIVELCRDHWGLRRLGLIVWSDNTLAIKLYEANGFRHEGVLKDYVRSGAIYKDAHAMARIFPKG</sequence>
<protein>
    <submittedName>
        <fullName evidence="4">Putative acetyltransferase YhhY</fullName>
    </submittedName>
</protein>
<dbReference type="GO" id="GO:0016747">
    <property type="term" value="F:acyltransferase activity, transferring groups other than amino-acyl groups"/>
    <property type="evidence" value="ECO:0007669"/>
    <property type="project" value="InterPro"/>
</dbReference>
<name>A0A1X7A4M1_9RHOB</name>
<dbReference type="Gene3D" id="3.40.630.30">
    <property type="match status" value="1"/>
</dbReference>
<dbReference type="CDD" id="cd04301">
    <property type="entry name" value="NAT_SF"/>
    <property type="match status" value="1"/>
</dbReference>
<dbReference type="OrthoDB" id="5459937at2"/>
<dbReference type="InterPro" id="IPR050832">
    <property type="entry name" value="Bact_Acetyltransf"/>
</dbReference>
<dbReference type="SUPFAM" id="SSF55729">
    <property type="entry name" value="Acyl-CoA N-acyltransferases (Nat)"/>
    <property type="match status" value="1"/>
</dbReference>
<dbReference type="InterPro" id="IPR000182">
    <property type="entry name" value="GNAT_dom"/>
</dbReference>
<dbReference type="AlphaFoldDB" id="A0A1X7A4M1"/>
<dbReference type="Proteomes" id="UP000193061">
    <property type="component" value="Unassembled WGS sequence"/>
</dbReference>